<feature type="repeat" description="ANK" evidence="2">
    <location>
        <begin position="1074"/>
        <end position="1107"/>
    </location>
</feature>
<dbReference type="SUPFAM" id="SSF53167">
    <property type="entry name" value="Purine and uridine phosphorylases"/>
    <property type="match status" value="1"/>
</dbReference>
<dbReference type="InterPro" id="IPR007111">
    <property type="entry name" value="NACHT_NTPase"/>
</dbReference>
<keyword evidence="5" id="KW-1185">Reference proteome</keyword>
<dbReference type="InterPro" id="IPR035994">
    <property type="entry name" value="Nucleoside_phosphorylase_sf"/>
</dbReference>
<feature type="repeat" description="ANK" evidence="2">
    <location>
        <begin position="1159"/>
        <end position="1192"/>
    </location>
</feature>
<dbReference type="InterPro" id="IPR036770">
    <property type="entry name" value="Ankyrin_rpt-contain_sf"/>
</dbReference>
<feature type="repeat" description="ANK" evidence="2">
    <location>
        <begin position="1124"/>
        <end position="1157"/>
    </location>
</feature>
<dbReference type="AlphaFoldDB" id="A0A8H7AP78"/>
<sequence length="1270" mass="141134">MTQKRPRPQAEDFTIAWICALPLELSAARAVLDEEYQDIKEAAQFVLGRIGIHNVVIACLPAGQIGTSSAAATAAQMRLSFPALLYFLMVGIGGGVPSSLADIRLGDVVVSQPQHCYGGVIQYDLGKTGPDGQRMRMGSLNAPPPILGAAVSKMRSASDIGRSRIQSCLSSLFHQNMFDRCHAGPDILFESSYKHVQGSACHQCSEHHIVQRSQRENRDIVIHYGLIASGNQVMKDAMERDRLSAELGGVLCFEMEAAGLMNNFPCLVIRGICDYADSHKNDKWQPFAAASAAACAKEILSCVPRSGHSRSWSHEATESFVRYPLQDGQAHEEQDSRSRYISRPNEACEDSDQDSLFVGSSLTEDQRKRFLNSLNFDQIDARHATIRAAHSKTCKWIHSNSEYQNWLNDTRLLEHHGFLWIKGKPGTGKSTLMKFALAGTKKKKAESTVISFFFNARGEGLEKSTLGMYRSLLFQLLEKLPDLQDVLALRPPQTDDMGSPEWDVETLKTILENAITRIRDRPLVCFIDALDECEDDQVRDMVDFLQQLGQTAVLSGLRFRTCFSSRHYPHITIDNGIELVLQEQDGHQKDMTNYLYSELKAGRSKMVDQIRAEILERASGIFLWVVLVVRMLNEQYARGRIHALRTRLNEIPDGLEKLFDSILSRDDENGDGLVLCLQWVLYTRRPLKIEELYFAIRIGIDSDSVSIWNPEVITKNDMERFILDHSKGLVEETKAKSRTVQFIHESVRDFFLQGKGLDKPYFGPAATFPARSHESLKQCCQNYFLGVDATSDLALAGSIPKASSEEAANLRQRAYENFPFLDYAVRNVLYHSDAAHSLGCPQNKFVEGFPLSRWNFMSNLLQRYDTRRHSSNVSLLYILAEEDLPSLIRIVGRRLENIDIRGERYGSPLVAAWAAGNGRALRALLALLTLNQHEEVCEPCCSHNGSSPSDHDLCQAVSSFLAKAKEIGIKNDESLLQWAARLDEPIIVKFLLARSHIDVNAKGKWGRTPLAEAAERGHSEVVKILLASRNIDVNAKGKWGGTPLADAAENGHSEVVKLLLAYDGIEVNIKDEYNGRTALSEAAKRGHSEVVKILLASRNIDVNAKGKWGRTPLADAAENGHSEVGGTPLADAAENGHSEVVKLLLAYDGIEVNIKDEYNGRTALSEAAKRGHSEVVKILLASRNIDVNAKGTRGRTPLTDAAENGHSEVVKLLLAYDGIEVNIKDEYSGRTALSEAAKRGHSEVVELLLVHNGIEINAEDREYIVEHYSS</sequence>
<name>A0A8H7AP78_9EURO</name>
<organism evidence="4 5">
    <name type="scientific">Endocarpon pusillum</name>
    <dbReference type="NCBI Taxonomy" id="364733"/>
    <lineage>
        <taxon>Eukaryota</taxon>
        <taxon>Fungi</taxon>
        <taxon>Dikarya</taxon>
        <taxon>Ascomycota</taxon>
        <taxon>Pezizomycotina</taxon>
        <taxon>Eurotiomycetes</taxon>
        <taxon>Chaetothyriomycetidae</taxon>
        <taxon>Verrucariales</taxon>
        <taxon>Verrucariaceae</taxon>
        <taxon>Endocarpon</taxon>
    </lineage>
</organism>
<feature type="repeat" description="ANK" evidence="2">
    <location>
        <begin position="1193"/>
        <end position="1226"/>
    </location>
</feature>
<dbReference type="InterPro" id="IPR053137">
    <property type="entry name" value="NLR-like"/>
</dbReference>
<dbReference type="InterPro" id="IPR027417">
    <property type="entry name" value="P-loop_NTPase"/>
</dbReference>
<dbReference type="EMBL" id="JAACFV010000051">
    <property type="protein sequence ID" value="KAF7508670.1"/>
    <property type="molecule type" value="Genomic_DNA"/>
</dbReference>
<comment type="caution">
    <text evidence="4">The sequence shown here is derived from an EMBL/GenBank/DDBJ whole genome shotgun (WGS) entry which is preliminary data.</text>
</comment>
<dbReference type="InterPro" id="IPR056884">
    <property type="entry name" value="NPHP3-like_N"/>
</dbReference>
<feature type="repeat" description="ANK" evidence="2">
    <location>
        <begin position="1005"/>
        <end position="1038"/>
    </location>
</feature>
<dbReference type="Proteomes" id="UP000606974">
    <property type="component" value="Unassembled WGS sequence"/>
</dbReference>
<dbReference type="Gene3D" id="3.40.50.1580">
    <property type="entry name" value="Nucleoside phosphorylase domain"/>
    <property type="match status" value="1"/>
</dbReference>
<dbReference type="GO" id="GO:0003824">
    <property type="term" value="F:catalytic activity"/>
    <property type="evidence" value="ECO:0007669"/>
    <property type="project" value="InterPro"/>
</dbReference>
<protein>
    <recommendedName>
        <fullName evidence="3">NACHT domain-containing protein</fullName>
    </recommendedName>
</protein>
<evidence type="ECO:0000313" key="5">
    <source>
        <dbReference type="Proteomes" id="UP000606974"/>
    </source>
</evidence>
<feature type="repeat" description="ANK" evidence="2">
    <location>
        <begin position="1228"/>
        <end position="1261"/>
    </location>
</feature>
<keyword evidence="2" id="KW-0040">ANK repeat</keyword>
<dbReference type="Gene3D" id="3.40.50.300">
    <property type="entry name" value="P-loop containing nucleotide triphosphate hydrolases"/>
    <property type="match status" value="1"/>
</dbReference>
<dbReference type="PROSITE" id="PS50088">
    <property type="entry name" value="ANK_REPEAT"/>
    <property type="match status" value="7"/>
</dbReference>
<dbReference type="SMART" id="SM00248">
    <property type="entry name" value="ANK"/>
    <property type="match status" value="8"/>
</dbReference>
<dbReference type="Pfam" id="PF12796">
    <property type="entry name" value="Ank_2"/>
    <property type="match status" value="3"/>
</dbReference>
<proteinExistence type="predicted"/>
<accession>A0A8H7AP78</accession>
<dbReference type="PROSITE" id="PS50297">
    <property type="entry name" value="ANK_REP_REGION"/>
    <property type="match status" value="7"/>
</dbReference>
<feature type="domain" description="NACHT" evidence="3">
    <location>
        <begin position="417"/>
        <end position="566"/>
    </location>
</feature>
<dbReference type="SUPFAM" id="SSF48403">
    <property type="entry name" value="Ankyrin repeat"/>
    <property type="match status" value="1"/>
</dbReference>
<evidence type="ECO:0000259" key="3">
    <source>
        <dbReference type="PROSITE" id="PS50837"/>
    </source>
</evidence>
<reference evidence="4" key="1">
    <citation type="submission" date="2020-02" db="EMBL/GenBank/DDBJ databases">
        <authorList>
            <person name="Palmer J.M."/>
        </authorList>
    </citation>
    <scope>NUCLEOTIDE SEQUENCE</scope>
    <source>
        <strain evidence="4">EPUS1.4</strain>
        <tissue evidence="4">Thallus</tissue>
    </source>
</reference>
<dbReference type="Pfam" id="PF00023">
    <property type="entry name" value="Ank"/>
    <property type="match status" value="1"/>
</dbReference>
<dbReference type="InterPro" id="IPR002110">
    <property type="entry name" value="Ankyrin_rpt"/>
</dbReference>
<evidence type="ECO:0000256" key="2">
    <source>
        <dbReference type="PROSITE-ProRule" id="PRU00023"/>
    </source>
</evidence>
<gene>
    <name evidence="4" type="ORF">GJ744_009062</name>
</gene>
<dbReference type="SUPFAM" id="SSF52540">
    <property type="entry name" value="P-loop containing nucleoside triphosphate hydrolases"/>
    <property type="match status" value="1"/>
</dbReference>
<dbReference type="PANTHER" id="PTHR46082:SF11">
    <property type="entry name" value="AAA+ ATPASE DOMAIN-CONTAINING PROTEIN-RELATED"/>
    <property type="match status" value="1"/>
</dbReference>
<dbReference type="InterPro" id="IPR000845">
    <property type="entry name" value="Nucleoside_phosphorylase_d"/>
</dbReference>
<evidence type="ECO:0000256" key="1">
    <source>
        <dbReference type="ARBA" id="ARBA00022737"/>
    </source>
</evidence>
<dbReference type="PANTHER" id="PTHR46082">
    <property type="entry name" value="ATP/GTP-BINDING PROTEIN-RELATED"/>
    <property type="match status" value="1"/>
</dbReference>
<dbReference type="Gene3D" id="1.25.40.20">
    <property type="entry name" value="Ankyrin repeat-containing domain"/>
    <property type="match status" value="4"/>
</dbReference>
<dbReference type="GO" id="GO:0009116">
    <property type="term" value="P:nucleoside metabolic process"/>
    <property type="evidence" value="ECO:0007669"/>
    <property type="project" value="InterPro"/>
</dbReference>
<evidence type="ECO:0000313" key="4">
    <source>
        <dbReference type="EMBL" id="KAF7508670.1"/>
    </source>
</evidence>
<dbReference type="Pfam" id="PF01048">
    <property type="entry name" value="PNP_UDP_1"/>
    <property type="match status" value="1"/>
</dbReference>
<keyword evidence="1" id="KW-0677">Repeat</keyword>
<dbReference type="OrthoDB" id="194358at2759"/>
<feature type="repeat" description="ANK" evidence="2">
    <location>
        <begin position="1039"/>
        <end position="1072"/>
    </location>
</feature>
<dbReference type="PROSITE" id="PS50837">
    <property type="entry name" value="NACHT"/>
    <property type="match status" value="1"/>
</dbReference>
<dbReference type="Pfam" id="PF24883">
    <property type="entry name" value="NPHP3_N"/>
    <property type="match status" value="1"/>
</dbReference>